<dbReference type="GO" id="GO:0016020">
    <property type="term" value="C:membrane"/>
    <property type="evidence" value="ECO:0007669"/>
    <property type="project" value="UniProtKB-SubCell"/>
</dbReference>
<dbReference type="PROSITE" id="PS00107">
    <property type="entry name" value="PROTEIN_KINASE_ATP"/>
    <property type="match status" value="1"/>
</dbReference>
<dbReference type="FunFam" id="1.10.510.10:FF:000287">
    <property type="entry name" value="probable LRR receptor-like serine/threonine-protein kinase RKF3"/>
    <property type="match status" value="1"/>
</dbReference>
<keyword evidence="3" id="KW-0723">Serine/threonine-protein kinase</keyword>
<dbReference type="OrthoDB" id="4062651at2759"/>
<dbReference type="PANTHER" id="PTHR47973">
    <property type="entry name" value="CYSTEINE-RICH RECEPTOR-LIKE PROTEIN KINASE 3"/>
    <property type="match status" value="1"/>
</dbReference>
<organism evidence="19 20">
    <name type="scientific">Klebsormidium nitens</name>
    <name type="common">Green alga</name>
    <name type="synonym">Ulothrix nitens</name>
    <dbReference type="NCBI Taxonomy" id="105231"/>
    <lineage>
        <taxon>Eukaryota</taxon>
        <taxon>Viridiplantae</taxon>
        <taxon>Streptophyta</taxon>
        <taxon>Klebsormidiophyceae</taxon>
        <taxon>Klebsormidiales</taxon>
        <taxon>Klebsormidiaceae</taxon>
        <taxon>Klebsormidium</taxon>
    </lineage>
</organism>
<keyword evidence="6" id="KW-0732">Signal</keyword>
<dbReference type="GO" id="GO:0004674">
    <property type="term" value="F:protein serine/threonine kinase activity"/>
    <property type="evidence" value="ECO:0007669"/>
    <property type="project" value="UniProtKB-KW"/>
</dbReference>
<dbReference type="GO" id="GO:0005524">
    <property type="term" value="F:ATP binding"/>
    <property type="evidence" value="ECO:0007669"/>
    <property type="project" value="UniProtKB-UniRule"/>
</dbReference>
<evidence type="ECO:0000256" key="5">
    <source>
        <dbReference type="ARBA" id="ARBA00022692"/>
    </source>
</evidence>
<evidence type="ECO:0000256" key="3">
    <source>
        <dbReference type="ARBA" id="ARBA00022527"/>
    </source>
</evidence>
<gene>
    <name evidence="19" type="ORF">KFL_002070010</name>
</gene>
<feature type="domain" description="Protein kinase" evidence="18">
    <location>
        <begin position="321"/>
        <end position="611"/>
    </location>
</feature>
<dbReference type="AlphaFoldDB" id="A0A1Y1I1L4"/>
<evidence type="ECO:0000259" key="18">
    <source>
        <dbReference type="PROSITE" id="PS50011"/>
    </source>
</evidence>
<keyword evidence="11 17" id="KW-0472">Membrane</keyword>
<dbReference type="Gene3D" id="1.10.510.10">
    <property type="entry name" value="Transferase(Phosphotransferase) domain 1"/>
    <property type="match status" value="1"/>
</dbReference>
<keyword evidence="12" id="KW-0675">Receptor</keyword>
<protein>
    <recommendedName>
        <fullName evidence="2">non-specific serine/threonine protein kinase</fullName>
        <ecNumber evidence="2">2.7.11.1</ecNumber>
    </recommendedName>
</protein>
<evidence type="ECO:0000256" key="16">
    <source>
        <dbReference type="PROSITE-ProRule" id="PRU10141"/>
    </source>
</evidence>
<keyword evidence="20" id="KW-1185">Reference proteome</keyword>
<evidence type="ECO:0000256" key="2">
    <source>
        <dbReference type="ARBA" id="ARBA00012513"/>
    </source>
</evidence>
<dbReference type="Proteomes" id="UP000054558">
    <property type="component" value="Unassembled WGS sequence"/>
</dbReference>
<evidence type="ECO:0000256" key="8">
    <source>
        <dbReference type="ARBA" id="ARBA00022777"/>
    </source>
</evidence>
<reference evidence="19 20" key="1">
    <citation type="journal article" date="2014" name="Nat. Commun.">
        <title>Klebsormidium flaccidum genome reveals primary factors for plant terrestrial adaptation.</title>
        <authorList>
            <person name="Hori K."/>
            <person name="Maruyama F."/>
            <person name="Fujisawa T."/>
            <person name="Togashi T."/>
            <person name="Yamamoto N."/>
            <person name="Seo M."/>
            <person name="Sato S."/>
            <person name="Yamada T."/>
            <person name="Mori H."/>
            <person name="Tajima N."/>
            <person name="Moriyama T."/>
            <person name="Ikeuchi M."/>
            <person name="Watanabe M."/>
            <person name="Wada H."/>
            <person name="Kobayashi K."/>
            <person name="Saito M."/>
            <person name="Masuda T."/>
            <person name="Sasaki-Sekimoto Y."/>
            <person name="Mashiguchi K."/>
            <person name="Awai K."/>
            <person name="Shimojima M."/>
            <person name="Masuda S."/>
            <person name="Iwai M."/>
            <person name="Nobusawa T."/>
            <person name="Narise T."/>
            <person name="Kondo S."/>
            <person name="Saito H."/>
            <person name="Sato R."/>
            <person name="Murakawa M."/>
            <person name="Ihara Y."/>
            <person name="Oshima-Yamada Y."/>
            <person name="Ohtaka K."/>
            <person name="Satoh M."/>
            <person name="Sonobe K."/>
            <person name="Ishii M."/>
            <person name="Ohtani R."/>
            <person name="Kanamori-Sato M."/>
            <person name="Honoki R."/>
            <person name="Miyazaki D."/>
            <person name="Mochizuki H."/>
            <person name="Umetsu J."/>
            <person name="Higashi K."/>
            <person name="Shibata D."/>
            <person name="Kamiya Y."/>
            <person name="Sato N."/>
            <person name="Nakamura Y."/>
            <person name="Tabata S."/>
            <person name="Ida S."/>
            <person name="Kurokawa K."/>
            <person name="Ohta H."/>
        </authorList>
    </citation>
    <scope>NUCLEOTIDE SEQUENCE [LARGE SCALE GENOMIC DNA]</scope>
    <source>
        <strain evidence="19 20">NIES-2285</strain>
    </source>
</reference>
<evidence type="ECO:0000256" key="1">
    <source>
        <dbReference type="ARBA" id="ARBA00004479"/>
    </source>
</evidence>
<comment type="catalytic activity">
    <reaction evidence="15">
        <text>L-seryl-[protein] + ATP = O-phospho-L-seryl-[protein] + ADP + H(+)</text>
        <dbReference type="Rhea" id="RHEA:17989"/>
        <dbReference type="Rhea" id="RHEA-COMP:9863"/>
        <dbReference type="Rhea" id="RHEA-COMP:11604"/>
        <dbReference type="ChEBI" id="CHEBI:15378"/>
        <dbReference type="ChEBI" id="CHEBI:29999"/>
        <dbReference type="ChEBI" id="CHEBI:30616"/>
        <dbReference type="ChEBI" id="CHEBI:83421"/>
        <dbReference type="ChEBI" id="CHEBI:456216"/>
        <dbReference type="EC" id="2.7.11.1"/>
    </reaction>
</comment>
<dbReference type="Pfam" id="PF19160">
    <property type="entry name" value="SPARK"/>
    <property type="match status" value="1"/>
</dbReference>
<evidence type="ECO:0000256" key="15">
    <source>
        <dbReference type="ARBA" id="ARBA00048679"/>
    </source>
</evidence>
<dbReference type="InterPro" id="IPR000719">
    <property type="entry name" value="Prot_kinase_dom"/>
</dbReference>
<dbReference type="InterPro" id="IPR017441">
    <property type="entry name" value="Protein_kinase_ATP_BS"/>
</dbReference>
<evidence type="ECO:0000256" key="7">
    <source>
        <dbReference type="ARBA" id="ARBA00022741"/>
    </source>
</evidence>
<dbReference type="EMBL" id="DF237156">
    <property type="protein sequence ID" value="GAQ84805.1"/>
    <property type="molecule type" value="Genomic_DNA"/>
</dbReference>
<feature type="binding site" evidence="16">
    <location>
        <position position="348"/>
    </location>
    <ligand>
        <name>ATP</name>
        <dbReference type="ChEBI" id="CHEBI:30616"/>
    </ligand>
</feature>
<feature type="transmembrane region" description="Helical" evidence="17">
    <location>
        <begin position="251"/>
        <end position="274"/>
    </location>
</feature>
<dbReference type="GO" id="GO:0045088">
    <property type="term" value="P:regulation of innate immune response"/>
    <property type="evidence" value="ECO:0000318"/>
    <property type="project" value="GO_Central"/>
</dbReference>
<dbReference type="InterPro" id="IPR043891">
    <property type="entry name" value="SPARK"/>
</dbReference>
<dbReference type="PROSITE" id="PS00108">
    <property type="entry name" value="PROTEIN_KINASE_ST"/>
    <property type="match status" value="1"/>
</dbReference>
<accession>A0A1Y1I1L4</accession>
<evidence type="ECO:0000256" key="6">
    <source>
        <dbReference type="ARBA" id="ARBA00022729"/>
    </source>
</evidence>
<dbReference type="SMART" id="SM00220">
    <property type="entry name" value="S_TKc"/>
    <property type="match status" value="1"/>
</dbReference>
<name>A0A1Y1I1L4_KLENI</name>
<keyword evidence="5 17" id="KW-0812">Transmembrane</keyword>
<evidence type="ECO:0000256" key="11">
    <source>
        <dbReference type="ARBA" id="ARBA00023136"/>
    </source>
</evidence>
<comment type="catalytic activity">
    <reaction evidence="14">
        <text>L-threonyl-[protein] + ATP = O-phospho-L-threonyl-[protein] + ADP + H(+)</text>
        <dbReference type="Rhea" id="RHEA:46608"/>
        <dbReference type="Rhea" id="RHEA-COMP:11060"/>
        <dbReference type="Rhea" id="RHEA-COMP:11605"/>
        <dbReference type="ChEBI" id="CHEBI:15378"/>
        <dbReference type="ChEBI" id="CHEBI:30013"/>
        <dbReference type="ChEBI" id="CHEBI:30616"/>
        <dbReference type="ChEBI" id="CHEBI:61977"/>
        <dbReference type="ChEBI" id="CHEBI:456216"/>
        <dbReference type="EC" id="2.7.11.1"/>
    </reaction>
</comment>
<dbReference type="InterPro" id="IPR052059">
    <property type="entry name" value="CR_Ser/Thr_kinase"/>
</dbReference>
<evidence type="ECO:0000256" key="12">
    <source>
        <dbReference type="ARBA" id="ARBA00023170"/>
    </source>
</evidence>
<keyword evidence="13" id="KW-0325">Glycoprotein</keyword>
<evidence type="ECO:0000256" key="9">
    <source>
        <dbReference type="ARBA" id="ARBA00022840"/>
    </source>
</evidence>
<dbReference type="PROSITE" id="PS50011">
    <property type="entry name" value="PROTEIN_KINASE_DOM"/>
    <property type="match status" value="1"/>
</dbReference>
<dbReference type="SUPFAM" id="SSF56112">
    <property type="entry name" value="Protein kinase-like (PK-like)"/>
    <property type="match status" value="1"/>
</dbReference>
<comment type="subcellular location">
    <subcellularLocation>
        <location evidence="1">Membrane</location>
        <topology evidence="1">Single-pass type I membrane protein</topology>
    </subcellularLocation>
</comment>
<keyword evidence="10 17" id="KW-1133">Transmembrane helix</keyword>
<evidence type="ECO:0000256" key="17">
    <source>
        <dbReference type="SAM" id="Phobius"/>
    </source>
</evidence>
<dbReference type="STRING" id="105231.A0A1Y1I1L4"/>
<sequence>MSLGSSTAALLSTPACQDLAQIAMTAAAYPVAIANGISQCLHAVDIAPIIPAAKCTAIDWEVQNFTAVALSCGPAQIRPDRCCDLIVGSFGQQHGFYFRNTGRTLEQDQVQVCWSEFQKALVANGVPLTSLDTCSHITAANHLMSVGCYNYTTSYQRVPSQYLDQIATSCNGSTRDCGQCRPTFIRVARELANTNDATYVTNCILTLGLQFSSLMSGIEEITAWENCYYRFPPPLAILPFISPSADHVVKWALVGVLTAVGVVVLLFVLAILAVKRYPLRKARFNHKLATLSRISSISLKALQKRLQIYSKRQLEKATKNFDESQLLGSGASGKVYVGELDGEVVAIKVAIMNVGKNGVKEAWNEIATLAQYRHRHLVFLKGCCISEPHCSLVYEFVEQGSLEGHLYPQQPRSGLDQARFLDWPTREKIALGTARGLIYLHDDCNPQCIHRDVKPSNILLTGDFEAKLSDFGLAKMVDTDATHITTAVAGTSGYLSPEYVATGKLTEKSDVYSFGVVLLTLVAGRRPTVQGAPPDEASVFLTEWAWSLAERNELGLLADRRFSSQEQEEHAEGMERMTRIGLLCVHITISIRPSMQQCANMLLRFTDVPRLPRRPMTLYTISSLASSAESSSATIISSWQRSSDRTLGLVETGSSA</sequence>
<dbReference type="EC" id="2.7.11.1" evidence="2"/>
<keyword evidence="9 16" id="KW-0067">ATP-binding</keyword>
<keyword evidence="8 19" id="KW-0418">Kinase</keyword>
<evidence type="ECO:0000256" key="14">
    <source>
        <dbReference type="ARBA" id="ARBA00047899"/>
    </source>
</evidence>
<keyword evidence="7 16" id="KW-0547">Nucleotide-binding</keyword>
<dbReference type="OMA" id="ESCWTSF"/>
<dbReference type="GO" id="GO:0004672">
    <property type="term" value="F:protein kinase activity"/>
    <property type="evidence" value="ECO:0000318"/>
    <property type="project" value="GO_Central"/>
</dbReference>
<proteinExistence type="predicted"/>
<evidence type="ECO:0000313" key="19">
    <source>
        <dbReference type="EMBL" id="GAQ84805.1"/>
    </source>
</evidence>
<dbReference type="InterPro" id="IPR011009">
    <property type="entry name" value="Kinase-like_dom_sf"/>
</dbReference>
<keyword evidence="4" id="KW-0808">Transferase</keyword>
<evidence type="ECO:0000256" key="13">
    <source>
        <dbReference type="ARBA" id="ARBA00023180"/>
    </source>
</evidence>
<dbReference type="InterPro" id="IPR008271">
    <property type="entry name" value="Ser/Thr_kinase_AS"/>
</dbReference>
<dbReference type="Gene3D" id="3.30.200.20">
    <property type="entry name" value="Phosphorylase Kinase, domain 1"/>
    <property type="match status" value="1"/>
</dbReference>
<evidence type="ECO:0000256" key="4">
    <source>
        <dbReference type="ARBA" id="ARBA00022679"/>
    </source>
</evidence>
<dbReference type="Pfam" id="PF00069">
    <property type="entry name" value="Pkinase"/>
    <property type="match status" value="1"/>
</dbReference>
<evidence type="ECO:0000313" key="20">
    <source>
        <dbReference type="Proteomes" id="UP000054558"/>
    </source>
</evidence>
<evidence type="ECO:0000256" key="10">
    <source>
        <dbReference type="ARBA" id="ARBA00022989"/>
    </source>
</evidence>